<feature type="binding site" evidence="5">
    <location>
        <position position="280"/>
    </location>
    <ligand>
        <name>N(2)-acetyl-L-ornithine</name>
        <dbReference type="ChEBI" id="CHEBI:57805"/>
    </ligand>
</feature>
<dbReference type="Gene3D" id="3.90.1150.10">
    <property type="entry name" value="Aspartate Aminotransferase, domain 1"/>
    <property type="match status" value="1"/>
</dbReference>
<dbReference type="GO" id="GO:0042802">
    <property type="term" value="F:identical protein binding"/>
    <property type="evidence" value="ECO:0007669"/>
    <property type="project" value="TreeGrafter"/>
</dbReference>
<comment type="subunit">
    <text evidence="5">Homodimer.</text>
</comment>
<dbReference type="SUPFAM" id="SSF53383">
    <property type="entry name" value="PLP-dependent transferases"/>
    <property type="match status" value="1"/>
</dbReference>
<proteinExistence type="inferred from homology"/>
<comment type="catalytic activity">
    <reaction evidence="5">
        <text>N(2)-acetyl-L-ornithine + 2-oxoglutarate = N-acetyl-L-glutamate 5-semialdehyde + L-glutamate</text>
        <dbReference type="Rhea" id="RHEA:18049"/>
        <dbReference type="ChEBI" id="CHEBI:16810"/>
        <dbReference type="ChEBI" id="CHEBI:29123"/>
        <dbReference type="ChEBI" id="CHEBI:29985"/>
        <dbReference type="ChEBI" id="CHEBI:57805"/>
        <dbReference type="EC" id="2.6.1.11"/>
    </reaction>
</comment>
<accession>A0A329TFW2</accession>
<protein>
    <recommendedName>
        <fullName evidence="5">Acetylornithine aminotransferase</fullName>
        <shortName evidence="5">ACOAT</shortName>
        <ecNumber evidence="5">2.6.1.11</ecNumber>
    </recommendedName>
</protein>
<sequence>MDSEKVIKRDNEYVLHTYGRNPVVLEKGHGLYAEGPEGQKYLDFTSGIGVNSLGYCDLTWAEAVSEQAHKLQHTSNLYYTAPCGKLAKKLCKRTGMSKVFFGNSGAEANEGAIKAARKYSFDHYGKGRDTIITLVNSFHGRTIATLTATGQEVFHQYFGPFNDGFQYVPAGDINSLTELVDRHTCAILLELVQGEGGVMALDPEYVQAVRALCDEKDLILIVDEVQTGVGRTGTFLCCEHYNLKPDIVTLAKGLGGGLPIGAVLMNEKVAEGMGPGSHGSTFGGNPVVCAGANVVVDRMDAAFLSNVNERAVQLRTGLAKLPRVKSLSGIGLMVGIDFLEGIQAADVLAACREKGLLVLTAKTRLRLLPPLTLTAHDVDMALEILGEVLTGMQPKTVEEKA</sequence>
<comment type="subcellular location">
    <subcellularLocation>
        <location evidence="5">Cytoplasm</location>
    </subcellularLocation>
</comment>
<dbReference type="InterPro" id="IPR015424">
    <property type="entry name" value="PyrdxlP-dep_Trfase"/>
</dbReference>
<dbReference type="InterPro" id="IPR049704">
    <property type="entry name" value="Aminotrans_3_PPA_site"/>
</dbReference>
<dbReference type="HAMAP" id="MF_01107">
    <property type="entry name" value="ArgD_aminotrans_3"/>
    <property type="match status" value="1"/>
</dbReference>
<organism evidence="6 7">
    <name type="scientific">Faecalibacterium prausnitzii</name>
    <dbReference type="NCBI Taxonomy" id="853"/>
    <lineage>
        <taxon>Bacteria</taxon>
        <taxon>Bacillati</taxon>
        <taxon>Bacillota</taxon>
        <taxon>Clostridia</taxon>
        <taxon>Eubacteriales</taxon>
        <taxon>Oscillospiraceae</taxon>
        <taxon>Faecalibacterium</taxon>
    </lineage>
</organism>
<dbReference type="GO" id="GO:0003992">
    <property type="term" value="F:N2-acetyl-L-ornithine:2-oxoglutarate 5-aminotransferase activity"/>
    <property type="evidence" value="ECO:0007669"/>
    <property type="project" value="UniProtKB-UniRule"/>
</dbReference>
<evidence type="ECO:0000256" key="1">
    <source>
        <dbReference type="ARBA" id="ARBA00022576"/>
    </source>
</evidence>
<comment type="pathway">
    <text evidence="5">Amino-acid biosynthesis; L-arginine biosynthesis; N(2)-acetyl-L-ornithine from L-glutamate: step 4/4.</text>
</comment>
<keyword evidence="1 5" id="KW-0032">Aminotransferase</keyword>
<reference evidence="6 7" key="1">
    <citation type="submission" date="2018-02" db="EMBL/GenBank/DDBJ databases">
        <title>Complete genome sequencing of Faecalibacterium prausnitzii strains isolated from the human gut.</title>
        <authorList>
            <person name="Fitzgerald B.C."/>
            <person name="Shkoporov A.N."/>
            <person name="Ross P.R."/>
            <person name="Hill C."/>
        </authorList>
    </citation>
    <scope>NUCLEOTIDE SEQUENCE [LARGE SCALE GENOMIC DNA]</scope>
    <source>
        <strain evidence="6 7">APC942/8-14-2</strain>
    </source>
</reference>
<dbReference type="GO" id="GO:0030170">
    <property type="term" value="F:pyridoxal phosphate binding"/>
    <property type="evidence" value="ECO:0007669"/>
    <property type="project" value="InterPro"/>
</dbReference>
<dbReference type="RefSeq" id="WP_022256578.1">
    <property type="nucleotide sequence ID" value="NZ_DAWEON010000002.1"/>
</dbReference>
<dbReference type="PANTHER" id="PTHR11986:SF79">
    <property type="entry name" value="ACETYLORNITHINE AMINOTRANSFERASE, MITOCHONDRIAL"/>
    <property type="match status" value="1"/>
</dbReference>
<gene>
    <name evidence="5" type="primary">argD</name>
    <name evidence="6" type="ORF">C4N25_11085</name>
</gene>
<keyword evidence="5" id="KW-0963">Cytoplasm</keyword>
<evidence type="ECO:0000256" key="2">
    <source>
        <dbReference type="ARBA" id="ARBA00022605"/>
    </source>
</evidence>
<dbReference type="InterPro" id="IPR015421">
    <property type="entry name" value="PyrdxlP-dep_Trfase_major"/>
</dbReference>
<dbReference type="PROSITE" id="PS00600">
    <property type="entry name" value="AA_TRANSFER_CLASS_3"/>
    <property type="match status" value="1"/>
</dbReference>
<comment type="similarity">
    <text evidence="5">Belongs to the class-III pyridoxal-phosphate-dependent aminotransferase family. ArgD subfamily.</text>
</comment>
<dbReference type="Gene3D" id="3.40.640.10">
    <property type="entry name" value="Type I PLP-dependent aspartate aminotransferase-like (Major domain)"/>
    <property type="match status" value="1"/>
</dbReference>
<comment type="miscellaneous">
    <text evidence="5">May also have succinyldiaminopimelate aminotransferase activity, thus carrying out the corresponding step in lysine biosynthesis.</text>
</comment>
<feature type="binding site" evidence="5">
    <location>
        <begin position="105"/>
        <end position="106"/>
    </location>
    <ligand>
        <name>pyridoxal 5'-phosphate</name>
        <dbReference type="ChEBI" id="CHEBI:597326"/>
    </ligand>
</feature>
<keyword evidence="5" id="KW-0055">Arginine biosynthesis</keyword>
<evidence type="ECO:0000313" key="7">
    <source>
        <dbReference type="Proteomes" id="UP000251634"/>
    </source>
</evidence>
<dbReference type="PANTHER" id="PTHR11986">
    <property type="entry name" value="AMINOTRANSFERASE CLASS III"/>
    <property type="match status" value="1"/>
</dbReference>
<keyword evidence="4 5" id="KW-0663">Pyridoxal phosphate</keyword>
<dbReference type="Pfam" id="PF00202">
    <property type="entry name" value="Aminotran_3"/>
    <property type="match status" value="1"/>
</dbReference>
<dbReference type="FunFam" id="3.40.640.10:FF:000004">
    <property type="entry name" value="Acetylornithine aminotransferase"/>
    <property type="match status" value="1"/>
</dbReference>
<dbReference type="NCBIfam" id="NF002325">
    <property type="entry name" value="PRK01278.1"/>
    <property type="match status" value="1"/>
</dbReference>
<dbReference type="InterPro" id="IPR004636">
    <property type="entry name" value="AcOrn/SuccOrn_fam"/>
</dbReference>
<dbReference type="EC" id="2.6.1.11" evidence="5"/>
<feature type="binding site" evidence="5">
    <location>
        <position position="141"/>
    </location>
    <ligand>
        <name>N(2)-acetyl-L-ornithine</name>
        <dbReference type="ChEBI" id="CHEBI:57805"/>
    </ligand>
</feature>
<evidence type="ECO:0000313" key="6">
    <source>
        <dbReference type="EMBL" id="RAW48312.1"/>
    </source>
</evidence>
<dbReference type="GO" id="GO:0006526">
    <property type="term" value="P:L-arginine biosynthetic process"/>
    <property type="evidence" value="ECO:0007669"/>
    <property type="project" value="UniProtKB-UniRule"/>
</dbReference>
<feature type="binding site" evidence="5">
    <location>
        <position position="138"/>
    </location>
    <ligand>
        <name>pyridoxal 5'-phosphate</name>
        <dbReference type="ChEBI" id="CHEBI:597326"/>
    </ligand>
</feature>
<feature type="binding site" evidence="5">
    <location>
        <begin position="223"/>
        <end position="226"/>
    </location>
    <ligand>
        <name>pyridoxal 5'-phosphate</name>
        <dbReference type="ChEBI" id="CHEBI:597326"/>
    </ligand>
</feature>
<dbReference type="InterPro" id="IPR050103">
    <property type="entry name" value="Class-III_PLP-dep_AT"/>
</dbReference>
<dbReference type="PIRSF" id="PIRSF000521">
    <property type="entry name" value="Transaminase_4ab_Lys_Orn"/>
    <property type="match status" value="1"/>
</dbReference>
<dbReference type="NCBIfam" id="TIGR00707">
    <property type="entry name" value="argD"/>
    <property type="match status" value="1"/>
</dbReference>
<dbReference type="InterPro" id="IPR015422">
    <property type="entry name" value="PyrdxlP-dep_Trfase_small"/>
</dbReference>
<dbReference type="EMBL" id="PRKZ01000009">
    <property type="protein sequence ID" value="RAW48312.1"/>
    <property type="molecule type" value="Genomic_DNA"/>
</dbReference>
<dbReference type="Proteomes" id="UP000251634">
    <property type="component" value="Unassembled WGS sequence"/>
</dbReference>
<evidence type="ECO:0000256" key="4">
    <source>
        <dbReference type="ARBA" id="ARBA00022898"/>
    </source>
</evidence>
<dbReference type="CDD" id="cd00610">
    <property type="entry name" value="OAT_like"/>
    <property type="match status" value="1"/>
</dbReference>
<dbReference type="AlphaFoldDB" id="A0A329TFW2"/>
<feature type="modified residue" description="N6-(pyridoxal phosphate)lysine" evidence="5">
    <location>
        <position position="252"/>
    </location>
</feature>
<comment type="caution">
    <text evidence="6">The sequence shown here is derived from an EMBL/GenBank/DDBJ whole genome shotgun (WGS) entry which is preliminary data.</text>
</comment>
<evidence type="ECO:0000256" key="3">
    <source>
        <dbReference type="ARBA" id="ARBA00022679"/>
    </source>
</evidence>
<keyword evidence="2 5" id="KW-0028">Amino-acid biosynthesis</keyword>
<evidence type="ECO:0000256" key="5">
    <source>
        <dbReference type="HAMAP-Rule" id="MF_01107"/>
    </source>
</evidence>
<keyword evidence="3 5" id="KW-0808">Transferase</keyword>
<comment type="cofactor">
    <cofactor evidence="5">
        <name>pyridoxal 5'-phosphate</name>
        <dbReference type="ChEBI" id="CHEBI:597326"/>
    </cofactor>
    <text evidence="5">Binds 1 pyridoxal phosphate per subunit.</text>
</comment>
<dbReference type="InterPro" id="IPR005814">
    <property type="entry name" value="Aminotrans_3"/>
</dbReference>
<dbReference type="GO" id="GO:0005737">
    <property type="term" value="C:cytoplasm"/>
    <property type="evidence" value="ECO:0007669"/>
    <property type="project" value="UniProtKB-SubCell"/>
</dbReference>
<name>A0A329TFW2_9FIRM</name>
<feature type="binding site" evidence="5">
    <location>
        <position position="281"/>
    </location>
    <ligand>
        <name>pyridoxal 5'-phosphate</name>
        <dbReference type="ChEBI" id="CHEBI:597326"/>
    </ligand>
</feature>
<dbReference type="UniPathway" id="UPA00068">
    <property type="reaction ID" value="UER00109"/>
</dbReference>